<evidence type="ECO:0000313" key="3">
    <source>
        <dbReference type="Proteomes" id="UP000473574"/>
    </source>
</evidence>
<dbReference type="EMBL" id="QZCE01000002">
    <property type="protein sequence ID" value="NEZ66318.1"/>
    <property type="molecule type" value="Genomic_DNA"/>
</dbReference>
<name>A0A6M0SCU5_9CYAN</name>
<reference evidence="2 3" key="1">
    <citation type="journal article" date="2020" name="Microb. Ecol.">
        <title>Ecogenomics of the Marine Benthic Filamentous Cyanobacterium Adonisia.</title>
        <authorList>
            <person name="Walter J.M."/>
            <person name="Coutinho F.H."/>
            <person name="Leomil L."/>
            <person name="Hargreaves P.I."/>
            <person name="Campeao M.E."/>
            <person name="Vieira V.V."/>
            <person name="Silva B.S."/>
            <person name="Fistarol G.O."/>
            <person name="Salomon P.S."/>
            <person name="Sawabe T."/>
            <person name="Mino S."/>
            <person name="Hosokawa M."/>
            <person name="Miyashita H."/>
            <person name="Maruyama F."/>
            <person name="van Verk M.C."/>
            <person name="Dutilh B.E."/>
            <person name="Thompson C.C."/>
            <person name="Thompson F.L."/>
        </authorList>
    </citation>
    <scope>NUCLEOTIDE SEQUENCE [LARGE SCALE GENOMIC DNA]</scope>
    <source>
        <strain evidence="2 3">CCMR0082</strain>
    </source>
</reference>
<dbReference type="Gene3D" id="3.10.450.50">
    <property type="match status" value="1"/>
</dbReference>
<dbReference type="Proteomes" id="UP000473574">
    <property type="component" value="Unassembled WGS sequence"/>
</dbReference>
<proteinExistence type="predicted"/>
<accession>A0A6M0SCU5</accession>
<evidence type="ECO:0000259" key="1">
    <source>
        <dbReference type="Pfam" id="PF14534"/>
    </source>
</evidence>
<comment type="caution">
    <text evidence="2">The sequence shown here is derived from an EMBL/GenBank/DDBJ whole genome shotgun (WGS) entry which is preliminary data.</text>
</comment>
<dbReference type="AlphaFoldDB" id="A0A6M0SCU5"/>
<protein>
    <submittedName>
        <fullName evidence="2">Nuclear transport factor 2 family protein</fullName>
    </submittedName>
</protein>
<organism evidence="2 3">
    <name type="scientific">Adonisia turfae CCMR0082</name>
    <dbReference type="NCBI Taxonomy" id="2304604"/>
    <lineage>
        <taxon>Bacteria</taxon>
        <taxon>Bacillati</taxon>
        <taxon>Cyanobacteriota</taxon>
        <taxon>Adonisia</taxon>
        <taxon>Adonisia turfae</taxon>
    </lineage>
</organism>
<sequence>MKFNPILLAYVIDISHLRLIDDNAVYWFSNGGCHIGKAEIATAIQHNFEIIENEDYRISDLVWIAQSSECAVCVYRFDWSGTINGAPAAGSGRGTSVLASRGDSWVVVHEHLSKGIND</sequence>
<evidence type="ECO:0000313" key="2">
    <source>
        <dbReference type="EMBL" id="NEZ66318.1"/>
    </source>
</evidence>
<dbReference type="InterPro" id="IPR027843">
    <property type="entry name" value="DUF4440"/>
</dbReference>
<feature type="domain" description="DUF4440" evidence="1">
    <location>
        <begin position="18"/>
        <end position="107"/>
    </location>
</feature>
<dbReference type="InterPro" id="IPR032710">
    <property type="entry name" value="NTF2-like_dom_sf"/>
</dbReference>
<dbReference type="SUPFAM" id="SSF54427">
    <property type="entry name" value="NTF2-like"/>
    <property type="match status" value="1"/>
</dbReference>
<gene>
    <name evidence="2" type="ORF">D0962_26760</name>
</gene>
<dbReference type="Pfam" id="PF14534">
    <property type="entry name" value="DUF4440"/>
    <property type="match status" value="1"/>
</dbReference>